<sequence>MRGHKTIKGALLIGLIAMGLSCSKHTSTQGDDTTPPVVVKDNTFYNPLLSSGPDPWIYKKDGMFYFTSTNAVNITLWATPAISDLSKVTPKVVWSPPTTGANSKNIWAPELHYLQGKWYLYYTAGASSDLATQRCFVLENAGGDPTSGAWVDKGKIGDPAANFFAIDGTVMEYKSKMYFIWSGQISASDATQRIYIAEMSDPWTLKSARVQISKPDYDWEKRGSSVNEGPEALISPSGTAFVVYSGSNCATDDYGLGMLRLKDNGDPLNPADWTKSATPVFSKSINNNVFGPGHNGFFKSKDDKEDWIVYHANSQSGLGCGGTRSPRIQKFTWNTDGTPNFGEPLAVSSKLTKPSGD</sequence>
<dbReference type="SUPFAM" id="SSF75005">
    <property type="entry name" value="Arabinanase/levansucrase/invertase"/>
    <property type="match status" value="1"/>
</dbReference>
<comment type="caution">
    <text evidence="7">The sequence shown here is derived from an EMBL/GenBank/DDBJ whole genome shotgun (WGS) entry which is preliminary data.</text>
</comment>
<dbReference type="InterPro" id="IPR016828">
    <property type="entry name" value="Alpha-L-arabinofuranosidase"/>
</dbReference>
<dbReference type="GO" id="GO:0016787">
    <property type="term" value="F:hydrolase activity"/>
    <property type="evidence" value="ECO:0007669"/>
    <property type="project" value="UniProtKB-KW"/>
</dbReference>
<evidence type="ECO:0000256" key="6">
    <source>
        <dbReference type="SAM" id="SignalP"/>
    </source>
</evidence>
<organism evidence="7 8">
    <name type="scientific">Mucilaginibacter boryungensis</name>
    <dbReference type="NCBI Taxonomy" id="768480"/>
    <lineage>
        <taxon>Bacteria</taxon>
        <taxon>Pseudomonadati</taxon>
        <taxon>Bacteroidota</taxon>
        <taxon>Sphingobacteriia</taxon>
        <taxon>Sphingobacteriales</taxon>
        <taxon>Sphingobacteriaceae</taxon>
        <taxon>Mucilaginibacter</taxon>
    </lineage>
</organism>
<evidence type="ECO:0000313" key="7">
    <source>
        <dbReference type="EMBL" id="MBE9665752.1"/>
    </source>
</evidence>
<gene>
    <name evidence="7" type="ORF">IRJ18_05220</name>
</gene>
<feature type="signal peptide" evidence="6">
    <location>
        <begin position="1"/>
        <end position="26"/>
    </location>
</feature>
<keyword evidence="3 5" id="KW-0378">Hydrolase</keyword>
<evidence type="ECO:0000313" key="8">
    <source>
        <dbReference type="Proteomes" id="UP000632774"/>
    </source>
</evidence>
<dbReference type="InterPro" id="IPR023296">
    <property type="entry name" value="Glyco_hydro_beta-prop_sf"/>
</dbReference>
<evidence type="ECO:0000256" key="3">
    <source>
        <dbReference type="ARBA" id="ARBA00022801"/>
    </source>
</evidence>
<name>A0ABR9XEZ0_9SPHI</name>
<dbReference type="InterPro" id="IPR006710">
    <property type="entry name" value="Glyco_hydro_43"/>
</dbReference>
<dbReference type="CDD" id="cd18820">
    <property type="entry name" value="GH43_LbAraf43-like"/>
    <property type="match status" value="1"/>
</dbReference>
<dbReference type="Pfam" id="PF04616">
    <property type="entry name" value="Glyco_hydro_43"/>
    <property type="match status" value="1"/>
</dbReference>
<comment type="similarity">
    <text evidence="1 5">Belongs to the glycosyl hydrolase 43 family.</text>
</comment>
<evidence type="ECO:0000256" key="4">
    <source>
        <dbReference type="ARBA" id="ARBA00023295"/>
    </source>
</evidence>
<dbReference type="Gene3D" id="2.115.10.20">
    <property type="entry name" value="Glycosyl hydrolase domain, family 43"/>
    <property type="match status" value="1"/>
</dbReference>
<dbReference type="PIRSF" id="PIRSF025414">
    <property type="entry name" value="Alpha-L-arabinofuranosidase"/>
    <property type="match status" value="1"/>
</dbReference>
<accession>A0ABR9XEZ0</accession>
<dbReference type="Proteomes" id="UP000632774">
    <property type="component" value="Unassembled WGS sequence"/>
</dbReference>
<dbReference type="PANTHER" id="PTHR43817">
    <property type="entry name" value="GLYCOSYL HYDROLASE"/>
    <property type="match status" value="1"/>
</dbReference>
<proteinExistence type="inferred from homology"/>
<feature type="chain" id="PRO_5045050497" evidence="6">
    <location>
        <begin position="27"/>
        <end position="357"/>
    </location>
</feature>
<dbReference type="RefSeq" id="WP_194105141.1">
    <property type="nucleotide sequence ID" value="NZ_JADFFM010000001.1"/>
</dbReference>
<keyword evidence="4 5" id="KW-0326">Glycosidase</keyword>
<keyword evidence="2 6" id="KW-0732">Signal</keyword>
<protein>
    <submittedName>
        <fullName evidence="7">Glycoside hydrolase family 43 protein</fullName>
    </submittedName>
</protein>
<evidence type="ECO:0000256" key="2">
    <source>
        <dbReference type="ARBA" id="ARBA00022729"/>
    </source>
</evidence>
<dbReference type="PROSITE" id="PS51257">
    <property type="entry name" value="PROKAR_LIPOPROTEIN"/>
    <property type="match status" value="1"/>
</dbReference>
<dbReference type="PANTHER" id="PTHR43817:SF1">
    <property type="entry name" value="HYDROLASE, FAMILY 43, PUTATIVE (AFU_ORTHOLOGUE AFUA_3G01660)-RELATED"/>
    <property type="match status" value="1"/>
</dbReference>
<reference evidence="7 8" key="1">
    <citation type="submission" date="2020-10" db="EMBL/GenBank/DDBJ databases">
        <title>Mucilaginibacter mali sp. nov., isolated from rhizosphere soil of apple orchard.</title>
        <authorList>
            <person name="Lee J.-S."/>
            <person name="Kim H.S."/>
            <person name="Kim J.-S."/>
        </authorList>
    </citation>
    <scope>NUCLEOTIDE SEQUENCE [LARGE SCALE GENOMIC DNA]</scope>
    <source>
        <strain evidence="7 8">KCTC 23157</strain>
    </source>
</reference>
<keyword evidence="8" id="KW-1185">Reference proteome</keyword>
<evidence type="ECO:0000256" key="1">
    <source>
        <dbReference type="ARBA" id="ARBA00009865"/>
    </source>
</evidence>
<evidence type="ECO:0000256" key="5">
    <source>
        <dbReference type="RuleBase" id="RU361187"/>
    </source>
</evidence>
<dbReference type="EMBL" id="JADFFM010000001">
    <property type="protein sequence ID" value="MBE9665752.1"/>
    <property type="molecule type" value="Genomic_DNA"/>
</dbReference>